<gene>
    <name evidence="1" type="ORF">LCOR_03501.1</name>
</gene>
<organism evidence="1 2">
    <name type="scientific">Lichtheimia corymbifera JMRC:FSU:9682</name>
    <dbReference type="NCBI Taxonomy" id="1263082"/>
    <lineage>
        <taxon>Eukaryota</taxon>
        <taxon>Fungi</taxon>
        <taxon>Fungi incertae sedis</taxon>
        <taxon>Mucoromycota</taxon>
        <taxon>Mucoromycotina</taxon>
        <taxon>Mucoromycetes</taxon>
        <taxon>Mucorales</taxon>
        <taxon>Lichtheimiaceae</taxon>
        <taxon>Lichtheimia</taxon>
    </lineage>
</organism>
<accession>A0A068RPP7</accession>
<evidence type="ECO:0000313" key="2">
    <source>
        <dbReference type="Proteomes" id="UP000027586"/>
    </source>
</evidence>
<dbReference type="Proteomes" id="UP000027586">
    <property type="component" value="Unassembled WGS sequence"/>
</dbReference>
<evidence type="ECO:0000313" key="1">
    <source>
        <dbReference type="EMBL" id="CDH51959.1"/>
    </source>
</evidence>
<keyword evidence="2" id="KW-1185">Reference proteome</keyword>
<dbReference type="AlphaFoldDB" id="A0A068RPP7"/>
<protein>
    <submittedName>
        <fullName evidence="1">Uncharacterized protein</fullName>
    </submittedName>
</protein>
<proteinExistence type="predicted"/>
<comment type="caution">
    <text evidence="1">The sequence shown here is derived from an EMBL/GenBank/DDBJ whole genome shotgun (WGS) entry which is preliminary data.</text>
</comment>
<name>A0A068RPP7_9FUNG</name>
<sequence length="121" mass="13513">MIGDNNNNAVVSNERMMKCALVSPISIMHGGTRWISIQSDKYGCKIEYTKYAQFVKKVTGQSTPRQENGLQQGAFTIGYRALGEHSGSEIAYNINQCIVYSPKKDSLVNVVLLHAMLWHMS</sequence>
<dbReference type="EMBL" id="CBTN010000011">
    <property type="protein sequence ID" value="CDH51959.1"/>
    <property type="molecule type" value="Genomic_DNA"/>
</dbReference>
<reference evidence="1" key="1">
    <citation type="submission" date="2013-08" db="EMBL/GenBank/DDBJ databases">
        <title>Gene expansion shapes genome architecture in the human pathogen Lichtheimia corymbifera: an evolutionary genomics analysis in the ancient terrestrial Mucorales (Mucoromycotina).</title>
        <authorList>
            <person name="Schwartze V.U."/>
            <person name="Winter S."/>
            <person name="Shelest E."/>
            <person name="Marcet-Houben M."/>
            <person name="Horn F."/>
            <person name="Wehner S."/>
            <person name="Hoffmann K."/>
            <person name="Riege K."/>
            <person name="Sammeth M."/>
            <person name="Nowrousian M."/>
            <person name="Valiante V."/>
            <person name="Linde J."/>
            <person name="Jacobsen I.D."/>
            <person name="Marz M."/>
            <person name="Brakhage A.A."/>
            <person name="Gabaldon T."/>
            <person name="Bocker S."/>
            <person name="Voigt K."/>
        </authorList>
    </citation>
    <scope>NUCLEOTIDE SEQUENCE [LARGE SCALE GENOMIC DNA]</scope>
    <source>
        <strain evidence="1">FSU 9682</strain>
    </source>
</reference>
<dbReference type="VEuPathDB" id="FungiDB:LCOR_03501.1"/>